<dbReference type="AlphaFoldDB" id="A0AA43QYN9"/>
<organism evidence="1 2">
    <name type="scientific">Mycoplasmopsis arginini</name>
    <name type="common">Mycoplasma arginini</name>
    <dbReference type="NCBI Taxonomy" id="2094"/>
    <lineage>
        <taxon>Bacteria</taxon>
        <taxon>Bacillati</taxon>
        <taxon>Mycoplasmatota</taxon>
        <taxon>Mycoplasmoidales</taxon>
        <taxon>Metamycoplasmataceae</taxon>
        <taxon>Mycoplasmopsis</taxon>
    </lineage>
</organism>
<dbReference type="Proteomes" id="UP001162175">
    <property type="component" value="Unassembled WGS sequence"/>
</dbReference>
<sequence length="107" mass="12373">MRYNTLILKNCYDVLGVLPTFISTYNSRKYAFPDLVGPNDKGRNVLFGGYDKTIDKKHIIWEHVNEVCPDINWLYGRNNALKKENYDMADAATCVIGYVNMMKSEKK</sequence>
<evidence type="ECO:0000313" key="2">
    <source>
        <dbReference type="Proteomes" id="UP001162175"/>
    </source>
</evidence>
<name>A0AA43QYN9_MYCAR</name>
<proteinExistence type="predicted"/>
<reference evidence="1" key="1">
    <citation type="submission" date="2022-11" db="EMBL/GenBank/DDBJ databases">
        <title>Draft genome of Mycoplasma arginini isolated from fly.</title>
        <authorList>
            <person name="Severgnini M."/>
            <person name="Gioia G."/>
            <person name="Cremonesi P."/>
            <person name="Moroni P."/>
            <person name="Addis M.F."/>
            <person name="Castiglioni B."/>
        </authorList>
    </citation>
    <scope>NUCLEOTIDE SEQUENCE</scope>
    <source>
        <strain evidence="1">QMP CG1-1632</strain>
    </source>
</reference>
<protein>
    <submittedName>
        <fullName evidence="1">Uncharacterized protein</fullName>
    </submittedName>
</protein>
<gene>
    <name evidence="1" type="ORF">DCBHLPFO_00775</name>
</gene>
<dbReference type="RefSeq" id="WP_282459172.1">
    <property type="nucleotide sequence ID" value="NZ_JAPFAR010000106.1"/>
</dbReference>
<comment type="caution">
    <text evidence="1">The sequence shown here is derived from an EMBL/GenBank/DDBJ whole genome shotgun (WGS) entry which is preliminary data.</text>
</comment>
<dbReference type="EMBL" id="JAPFAR010000106">
    <property type="protein sequence ID" value="MDI3349726.1"/>
    <property type="molecule type" value="Genomic_DNA"/>
</dbReference>
<evidence type="ECO:0000313" key="1">
    <source>
        <dbReference type="EMBL" id="MDI3349726.1"/>
    </source>
</evidence>
<accession>A0AA43QYN9</accession>